<dbReference type="EMBL" id="AP018933">
    <property type="protein sequence ID" value="BBG30237.1"/>
    <property type="molecule type" value="Genomic_DNA"/>
</dbReference>
<dbReference type="PANTHER" id="PTHR22602">
    <property type="entry name" value="TRANSFERASE CAF17, MITOCHONDRIAL-RELATED"/>
    <property type="match status" value="1"/>
</dbReference>
<dbReference type="AlphaFoldDB" id="A0A348HF35"/>
<dbReference type="STRING" id="1123510.GCA_000620025_00473"/>
<reference evidence="1 2" key="1">
    <citation type="submission" date="2018-09" db="EMBL/GenBank/DDBJ databases">
        <title>Zymobacter palmae IAM14233 (=T109) whole genome analysis.</title>
        <authorList>
            <person name="Yanase H."/>
        </authorList>
    </citation>
    <scope>NUCLEOTIDE SEQUENCE [LARGE SCALE GENOMIC DNA]</scope>
    <source>
        <strain evidence="1 2">IAM14233</strain>
    </source>
</reference>
<sequence>MSETDTVAVTAPLESFAVLEVAGKDAERFLQGQCTAQLAHANDAFAPLAAFCTPKGRMVANTRIFRPEPERYWLIMHPSIVDVLEQHLRKYIVFYKATLTVRTDIILQGIHASSTALTAYTAALPATLAGAWVNCGTGYLLRVEGEACLVWIGTSECPYRVDSSTLSQGDWQRLQIDAGIAWLQASQSDAWLPQMINWEALGGISFKKGCYTGQEVVARAHFRGQVKRRLMHLCAADTLEAPCVGDSVVDSASERDIGTILAVAPGVSEGWELLAVVSQKEEMPPLSVHGDIVTAVALPYAIERRDPEELVASIATTA</sequence>
<dbReference type="SUPFAM" id="SSF103025">
    <property type="entry name" value="Folate-binding domain"/>
    <property type="match status" value="1"/>
</dbReference>
<gene>
    <name evidence="1" type="ORF">ZBT109_1477</name>
</gene>
<evidence type="ECO:0000313" key="1">
    <source>
        <dbReference type="EMBL" id="BBG30237.1"/>
    </source>
</evidence>
<dbReference type="Gene3D" id="2.40.30.160">
    <property type="match status" value="1"/>
</dbReference>
<organism evidence="1 2">
    <name type="scientific">Zymobacter palmae</name>
    <dbReference type="NCBI Taxonomy" id="33074"/>
    <lineage>
        <taxon>Bacteria</taxon>
        <taxon>Pseudomonadati</taxon>
        <taxon>Pseudomonadota</taxon>
        <taxon>Gammaproteobacteria</taxon>
        <taxon>Oceanospirillales</taxon>
        <taxon>Halomonadaceae</taxon>
        <taxon>Zymobacter group</taxon>
        <taxon>Zymobacter</taxon>
    </lineage>
</organism>
<name>A0A348HF35_9GAMM</name>
<accession>A0A348HF35</accession>
<keyword evidence="2" id="KW-1185">Reference proteome</keyword>
<dbReference type="RefSeq" id="WP_051524070.1">
    <property type="nucleotide sequence ID" value="NZ_AP018933.1"/>
</dbReference>
<dbReference type="PANTHER" id="PTHR22602:SF0">
    <property type="entry name" value="TRANSFERASE CAF17, MITOCHONDRIAL-RELATED"/>
    <property type="match status" value="1"/>
</dbReference>
<protein>
    <submittedName>
        <fullName evidence="1">Glycine cleavage T protein</fullName>
    </submittedName>
</protein>
<dbReference type="Gene3D" id="3.30.70.1400">
    <property type="entry name" value="Aminomethyltransferase beta-barrel domains"/>
    <property type="match status" value="1"/>
</dbReference>
<dbReference type="InterPro" id="IPR017703">
    <property type="entry name" value="YgfZ/GCV_T_CS"/>
</dbReference>
<dbReference type="OrthoDB" id="9796287at2"/>
<dbReference type="InterPro" id="IPR045179">
    <property type="entry name" value="YgfZ/GcvT"/>
</dbReference>
<dbReference type="GO" id="GO:0016226">
    <property type="term" value="P:iron-sulfur cluster assembly"/>
    <property type="evidence" value="ECO:0007669"/>
    <property type="project" value="TreeGrafter"/>
</dbReference>
<dbReference type="NCBIfam" id="TIGR03317">
    <property type="entry name" value="ygfZ_signature"/>
    <property type="match status" value="1"/>
</dbReference>
<dbReference type="KEGG" id="zpl:ZBT109_1477"/>
<dbReference type="Proteomes" id="UP000267342">
    <property type="component" value="Chromosome"/>
</dbReference>
<evidence type="ECO:0000313" key="2">
    <source>
        <dbReference type="Proteomes" id="UP000267342"/>
    </source>
</evidence>
<proteinExistence type="predicted"/>